<dbReference type="EMBL" id="CP034205">
    <property type="protein sequence ID" value="QBZ55831.1"/>
    <property type="molecule type" value="Genomic_DNA"/>
</dbReference>
<accession>A0A4P7N463</accession>
<evidence type="ECO:0000313" key="2">
    <source>
        <dbReference type="Proteomes" id="UP000294847"/>
    </source>
</evidence>
<sequence length="70" mass="7184">MPDHCGICAGSGLVTYDYAVCSVCNGASMTSNGNCGGNGRDKCWANHPGVVIYDVPKGRTCPTCNGTGLR</sequence>
<gene>
    <name evidence="1" type="ORF">PoMZ_00735</name>
</gene>
<evidence type="ECO:0000313" key="1">
    <source>
        <dbReference type="EMBL" id="QBZ55831.1"/>
    </source>
</evidence>
<reference evidence="1 2" key="1">
    <citation type="journal article" date="2019" name="Mol. Biol. Evol.">
        <title>Blast fungal genomes show frequent chromosomal changes, gene gains and losses, and effector gene turnover.</title>
        <authorList>
            <person name="Gomez Luciano L.B."/>
            <person name="Jason Tsai I."/>
            <person name="Chuma I."/>
            <person name="Tosa Y."/>
            <person name="Chen Y.H."/>
            <person name="Li J.Y."/>
            <person name="Li M.Y."/>
            <person name="Jade Lu M.Y."/>
            <person name="Nakayashiki H."/>
            <person name="Li W.H."/>
        </authorList>
    </citation>
    <scope>NUCLEOTIDE SEQUENCE [LARGE SCALE GENOMIC DNA]</scope>
    <source>
        <strain evidence="1">MZ5-1-6</strain>
    </source>
</reference>
<protein>
    <submittedName>
        <fullName evidence="1">Uncharacterized protein</fullName>
    </submittedName>
</protein>
<dbReference type="Proteomes" id="UP000294847">
    <property type="component" value="Chromosome 2"/>
</dbReference>
<name>A0A4P7N463_PYROR</name>
<organism evidence="1 2">
    <name type="scientific">Pyricularia oryzae</name>
    <name type="common">Rice blast fungus</name>
    <name type="synonym">Magnaporthe oryzae</name>
    <dbReference type="NCBI Taxonomy" id="318829"/>
    <lineage>
        <taxon>Eukaryota</taxon>
        <taxon>Fungi</taxon>
        <taxon>Dikarya</taxon>
        <taxon>Ascomycota</taxon>
        <taxon>Pezizomycotina</taxon>
        <taxon>Sordariomycetes</taxon>
        <taxon>Sordariomycetidae</taxon>
        <taxon>Magnaporthales</taxon>
        <taxon>Pyriculariaceae</taxon>
        <taxon>Pyricularia</taxon>
    </lineage>
</organism>
<proteinExistence type="predicted"/>
<dbReference type="AlphaFoldDB" id="A0A4P7N463"/>